<gene>
    <name evidence="1" type="ORF">OESDEN_01910</name>
</gene>
<proteinExistence type="predicted"/>
<evidence type="ECO:0000313" key="1">
    <source>
        <dbReference type="EMBL" id="KHJ98100.1"/>
    </source>
</evidence>
<accession>A0A0B1TRV0</accession>
<organism evidence="1 2">
    <name type="scientific">Oesophagostomum dentatum</name>
    <name type="common">Nodular worm</name>
    <dbReference type="NCBI Taxonomy" id="61180"/>
    <lineage>
        <taxon>Eukaryota</taxon>
        <taxon>Metazoa</taxon>
        <taxon>Ecdysozoa</taxon>
        <taxon>Nematoda</taxon>
        <taxon>Chromadorea</taxon>
        <taxon>Rhabditida</taxon>
        <taxon>Rhabditina</taxon>
        <taxon>Rhabditomorpha</taxon>
        <taxon>Strongyloidea</taxon>
        <taxon>Strongylidae</taxon>
        <taxon>Oesophagostomum</taxon>
    </lineage>
</organism>
<evidence type="ECO:0000313" key="2">
    <source>
        <dbReference type="Proteomes" id="UP000053660"/>
    </source>
</evidence>
<protein>
    <submittedName>
        <fullName evidence="1">Uncharacterized protein</fullName>
    </submittedName>
</protein>
<name>A0A0B1TRV0_OESDE</name>
<keyword evidence="2" id="KW-1185">Reference proteome</keyword>
<reference evidence="1 2" key="1">
    <citation type="submission" date="2014-03" db="EMBL/GenBank/DDBJ databases">
        <title>Draft genome of the hookworm Oesophagostomum dentatum.</title>
        <authorList>
            <person name="Mitreva M."/>
        </authorList>
    </citation>
    <scope>NUCLEOTIDE SEQUENCE [LARGE SCALE GENOMIC DNA]</scope>
    <source>
        <strain evidence="1 2">OD-Hann</strain>
    </source>
</reference>
<dbReference type="Proteomes" id="UP000053660">
    <property type="component" value="Unassembled WGS sequence"/>
</dbReference>
<sequence>MSPLRQAFTLADDDLAALHLLYPMKGKVDNETAAGKEEI</sequence>
<dbReference type="AlphaFoldDB" id="A0A0B1TRV0"/>
<dbReference type="EMBL" id="KN549356">
    <property type="protein sequence ID" value="KHJ98100.1"/>
    <property type="molecule type" value="Genomic_DNA"/>
</dbReference>